<accession>A0AAE0GQT7</accession>
<comment type="caution">
    <text evidence="1">The sequence shown here is derived from an EMBL/GenBank/DDBJ whole genome shotgun (WGS) entry which is preliminary data.</text>
</comment>
<evidence type="ECO:0000313" key="1">
    <source>
        <dbReference type="EMBL" id="KAK3282644.1"/>
    </source>
</evidence>
<reference evidence="1 2" key="1">
    <citation type="journal article" date="2015" name="Genome Biol. Evol.">
        <title>Comparative Genomics of a Bacterivorous Green Alga Reveals Evolutionary Causalities and Consequences of Phago-Mixotrophic Mode of Nutrition.</title>
        <authorList>
            <person name="Burns J.A."/>
            <person name="Paasch A."/>
            <person name="Narechania A."/>
            <person name="Kim E."/>
        </authorList>
    </citation>
    <scope>NUCLEOTIDE SEQUENCE [LARGE SCALE GENOMIC DNA]</scope>
    <source>
        <strain evidence="1 2">PLY_AMNH</strain>
    </source>
</reference>
<organism evidence="1 2">
    <name type="scientific">Cymbomonas tetramitiformis</name>
    <dbReference type="NCBI Taxonomy" id="36881"/>
    <lineage>
        <taxon>Eukaryota</taxon>
        <taxon>Viridiplantae</taxon>
        <taxon>Chlorophyta</taxon>
        <taxon>Pyramimonadophyceae</taxon>
        <taxon>Pyramimonadales</taxon>
        <taxon>Pyramimonadaceae</taxon>
        <taxon>Cymbomonas</taxon>
    </lineage>
</organism>
<proteinExistence type="predicted"/>
<dbReference type="EMBL" id="LGRX02003215">
    <property type="protein sequence ID" value="KAK3282644.1"/>
    <property type="molecule type" value="Genomic_DNA"/>
</dbReference>
<dbReference type="AlphaFoldDB" id="A0AAE0GQT7"/>
<name>A0AAE0GQT7_9CHLO</name>
<gene>
    <name evidence="1" type="ORF">CYMTET_9629</name>
</gene>
<dbReference type="Proteomes" id="UP001190700">
    <property type="component" value="Unassembled WGS sequence"/>
</dbReference>
<evidence type="ECO:0000313" key="2">
    <source>
        <dbReference type="Proteomes" id="UP001190700"/>
    </source>
</evidence>
<sequence length="107" mass="11890">MLILEVCKGHHLFDELLGDTIYLGEIILRPNRPDDGSHEVRGVGQPSVGVLGLPFPQLGLISAVANDVFRRSTGEIATDPRSLIIAGWPGRTEVVEVLPRLVWRWQR</sequence>
<protein>
    <submittedName>
        <fullName evidence="1">Uncharacterized protein</fullName>
    </submittedName>
</protein>
<keyword evidence="2" id="KW-1185">Reference proteome</keyword>